<name>A0A813XZH0_9BILA</name>
<evidence type="ECO:0000313" key="4">
    <source>
        <dbReference type="Proteomes" id="UP000663889"/>
    </source>
</evidence>
<gene>
    <name evidence="3" type="ORF">FNK824_LOCUS3130</name>
    <name evidence="2" type="ORF">SEV965_LOCUS4202</name>
</gene>
<dbReference type="Proteomes" id="UP000663889">
    <property type="component" value="Unassembled WGS sequence"/>
</dbReference>
<dbReference type="Proteomes" id="UP000663874">
    <property type="component" value="Unassembled WGS sequence"/>
</dbReference>
<evidence type="ECO:0000256" key="1">
    <source>
        <dbReference type="SAM" id="Coils"/>
    </source>
</evidence>
<comment type="caution">
    <text evidence="2">The sequence shown here is derived from an EMBL/GenBank/DDBJ whole genome shotgun (WGS) entry which is preliminary data.</text>
</comment>
<evidence type="ECO:0000313" key="2">
    <source>
        <dbReference type="EMBL" id="CAF0872733.1"/>
    </source>
</evidence>
<dbReference type="EMBL" id="CAJNOU010000117">
    <property type="protein sequence ID" value="CAF0872733.1"/>
    <property type="molecule type" value="Genomic_DNA"/>
</dbReference>
<proteinExistence type="predicted"/>
<accession>A0A813XZH0</accession>
<protein>
    <submittedName>
        <fullName evidence="2">Uncharacterized protein</fullName>
    </submittedName>
</protein>
<dbReference type="AlphaFoldDB" id="A0A813XZH0"/>
<keyword evidence="1" id="KW-0175">Coiled coil</keyword>
<dbReference type="EMBL" id="CAJOBE010000203">
    <property type="protein sequence ID" value="CAF3595241.1"/>
    <property type="molecule type" value="Genomic_DNA"/>
</dbReference>
<sequence>MKRALVSLVRQRALALSSESAKYLGSSHVFALSTSRPMSTTLTRYAAQTAQRTPKLFTEISMEQYKQVFNVIYKILMDHHLIQVDHHEEEKKQDAFTACMPILKKIVEHNDKDLHQWLSKLLVQLNITANDKQNLNEIFSTILFEIQNLKDRLTNQESKIESQELHIQTLELKQQM</sequence>
<reference evidence="2" key="1">
    <citation type="submission" date="2021-02" db="EMBL/GenBank/DDBJ databases">
        <authorList>
            <person name="Nowell W R."/>
        </authorList>
    </citation>
    <scope>NUCLEOTIDE SEQUENCE</scope>
</reference>
<organism evidence="2 4">
    <name type="scientific">Rotaria sordida</name>
    <dbReference type="NCBI Taxonomy" id="392033"/>
    <lineage>
        <taxon>Eukaryota</taxon>
        <taxon>Metazoa</taxon>
        <taxon>Spiralia</taxon>
        <taxon>Gnathifera</taxon>
        <taxon>Rotifera</taxon>
        <taxon>Eurotatoria</taxon>
        <taxon>Bdelloidea</taxon>
        <taxon>Philodinida</taxon>
        <taxon>Philodinidae</taxon>
        <taxon>Rotaria</taxon>
    </lineage>
</organism>
<feature type="coiled-coil region" evidence="1">
    <location>
        <begin position="146"/>
        <end position="173"/>
    </location>
</feature>
<evidence type="ECO:0000313" key="3">
    <source>
        <dbReference type="EMBL" id="CAF3595241.1"/>
    </source>
</evidence>